<gene>
    <name evidence="2" type="ORF">SAMN02745912_02814</name>
</gene>
<dbReference type="SUPFAM" id="SSF109604">
    <property type="entry name" value="HD-domain/PDEase-like"/>
    <property type="match status" value="2"/>
</dbReference>
<dbReference type="SMART" id="SM00471">
    <property type="entry name" value="HDc"/>
    <property type="match status" value="2"/>
</dbReference>
<dbReference type="PANTHER" id="PTHR43155">
    <property type="entry name" value="CYCLIC DI-GMP PHOSPHODIESTERASE PA4108-RELATED"/>
    <property type="match status" value="1"/>
</dbReference>
<dbReference type="STRING" id="1121301.SAMN02745912_02814"/>
<feature type="domain" description="HD-GYP" evidence="1">
    <location>
        <begin position="208"/>
        <end position="403"/>
    </location>
</feature>
<evidence type="ECO:0000313" key="3">
    <source>
        <dbReference type="Proteomes" id="UP000184465"/>
    </source>
</evidence>
<dbReference type="Proteomes" id="UP000184465">
    <property type="component" value="Unassembled WGS sequence"/>
</dbReference>
<dbReference type="CDD" id="cd00077">
    <property type="entry name" value="HDc"/>
    <property type="match status" value="2"/>
</dbReference>
<dbReference type="InterPro" id="IPR037522">
    <property type="entry name" value="HD_GYP_dom"/>
</dbReference>
<accession>A0A1M6R258</accession>
<protein>
    <submittedName>
        <fullName evidence="2">HD domain-containing protein</fullName>
    </submittedName>
</protein>
<dbReference type="InterPro" id="IPR006674">
    <property type="entry name" value="HD_domain"/>
</dbReference>
<name>A0A1M6R258_PARC5</name>
<dbReference type="AlphaFoldDB" id="A0A1M6R258"/>
<organism evidence="2 3">
    <name type="scientific">Paramaledivibacter caminithermalis (strain DSM 15212 / CIP 107654 / DViRD3)</name>
    <name type="common">Clostridium caminithermale</name>
    <dbReference type="NCBI Taxonomy" id="1121301"/>
    <lineage>
        <taxon>Bacteria</taxon>
        <taxon>Bacillati</taxon>
        <taxon>Bacillota</taxon>
        <taxon>Clostridia</taxon>
        <taxon>Peptostreptococcales</taxon>
        <taxon>Caminicellaceae</taxon>
        <taxon>Paramaledivibacter</taxon>
    </lineage>
</organism>
<dbReference type="PROSITE" id="PS51832">
    <property type="entry name" value="HD_GYP"/>
    <property type="match status" value="1"/>
</dbReference>
<dbReference type="PANTHER" id="PTHR43155:SF1">
    <property type="entry name" value="3'3'-CGAMP-SPECIFIC PHOSPHODIESTERASE 1"/>
    <property type="match status" value="1"/>
</dbReference>
<dbReference type="Gene3D" id="1.10.3210.10">
    <property type="entry name" value="Hypothetical protein af1432"/>
    <property type="match status" value="2"/>
</dbReference>
<sequence length="424" mass="48965">MEEKIVPEIDMILALSESLDLISSAIVGHHIRVALIALNVGLKFNMKKRDIKDLVYAALLHDVGALSLKDRIDGLEFDLKDPHFHSLIGYNLIKTYEPFSKISEIIRCHHVKWTEIDKFKDRGIEVSLSSQIIHLVDRVDVLMDWNNNTNKQIDYIVKQIKDQKGKKFNTEVVDAFIEISASKSIWEYMDYGNILRIFYKTIENELLDIEGFCRISKIFERIIDFRSRFTATHSSGVAYVASKLSEISGMTKKEVKMMRIAGNLHDLGKLAVPKELLEKPGRLSRNEFEIVKRHVYYTYSILKKIRGIGDIYEWAGFHHERINGKGYPFNKRAEELSVGARIMAVADVFTAISEDRPYRKGLKKEKVFDILDGMAVRNELDGDIWSILKSNYDEINMGRKDIQSKAVKEFKGFWDEINVVYGEF</sequence>
<dbReference type="EMBL" id="FRAG01000041">
    <property type="protein sequence ID" value="SHK26581.1"/>
    <property type="molecule type" value="Genomic_DNA"/>
</dbReference>
<dbReference type="Pfam" id="PF13487">
    <property type="entry name" value="HD_5"/>
    <property type="match status" value="1"/>
</dbReference>
<dbReference type="InterPro" id="IPR003607">
    <property type="entry name" value="HD/PDEase_dom"/>
</dbReference>
<dbReference type="Pfam" id="PF01966">
    <property type="entry name" value="HD"/>
    <property type="match status" value="1"/>
</dbReference>
<reference evidence="2 3" key="1">
    <citation type="submission" date="2016-11" db="EMBL/GenBank/DDBJ databases">
        <authorList>
            <person name="Jaros S."/>
            <person name="Januszkiewicz K."/>
            <person name="Wedrychowicz H."/>
        </authorList>
    </citation>
    <scope>NUCLEOTIDE SEQUENCE [LARGE SCALE GENOMIC DNA]</scope>
    <source>
        <strain evidence="2 3">DSM 15212</strain>
    </source>
</reference>
<proteinExistence type="predicted"/>
<evidence type="ECO:0000259" key="1">
    <source>
        <dbReference type="PROSITE" id="PS51832"/>
    </source>
</evidence>
<keyword evidence="3" id="KW-1185">Reference proteome</keyword>
<dbReference type="OrthoDB" id="9804747at2"/>
<evidence type="ECO:0000313" key="2">
    <source>
        <dbReference type="EMBL" id="SHK26581.1"/>
    </source>
</evidence>
<dbReference type="RefSeq" id="WP_073151332.1">
    <property type="nucleotide sequence ID" value="NZ_FRAG01000041.1"/>
</dbReference>